<dbReference type="Proteomes" id="UP000437709">
    <property type="component" value="Unassembled WGS sequence"/>
</dbReference>
<feature type="domain" description="C-methyltransferase" evidence="1">
    <location>
        <begin position="283"/>
        <end position="380"/>
    </location>
</feature>
<gene>
    <name evidence="2" type="ORF">GB881_05895</name>
</gene>
<comment type="caution">
    <text evidence="2">The sequence shown here is derived from an EMBL/GenBank/DDBJ whole genome shotgun (WGS) entry which is preliminary data.</text>
</comment>
<reference evidence="2 3" key="1">
    <citation type="submission" date="2019-10" db="EMBL/GenBank/DDBJ databases">
        <title>Georgenia wutianyii sp. nov. and Georgenia yuyongxinii sp. nov. isolated from plateau pika (Ochotona curzoniae) in the Qinghai-Tibet plateau of China.</title>
        <authorList>
            <person name="Tian Z."/>
        </authorList>
    </citation>
    <scope>NUCLEOTIDE SEQUENCE [LARGE SCALE GENOMIC DNA]</scope>
    <source>
        <strain evidence="2 3">JCM 19765</strain>
    </source>
</reference>
<dbReference type="CDD" id="cd02440">
    <property type="entry name" value="AdoMet_MTases"/>
    <property type="match status" value="1"/>
</dbReference>
<evidence type="ECO:0000313" key="2">
    <source>
        <dbReference type="EMBL" id="MPV36590.1"/>
    </source>
</evidence>
<dbReference type="GO" id="GO:0008168">
    <property type="term" value="F:methyltransferase activity"/>
    <property type="evidence" value="ECO:0007669"/>
    <property type="project" value="UniProtKB-KW"/>
</dbReference>
<dbReference type="InterPro" id="IPR029063">
    <property type="entry name" value="SAM-dependent_MTases_sf"/>
</dbReference>
<dbReference type="InterPro" id="IPR013691">
    <property type="entry name" value="MeTrfase_14"/>
</dbReference>
<proteinExistence type="predicted"/>
<evidence type="ECO:0000259" key="1">
    <source>
        <dbReference type="Pfam" id="PF08484"/>
    </source>
</evidence>
<evidence type="ECO:0000313" key="3">
    <source>
        <dbReference type="Proteomes" id="UP000437709"/>
    </source>
</evidence>
<dbReference type="Gene3D" id="3.40.50.720">
    <property type="entry name" value="NAD(P)-binding Rossmann-like Domain"/>
    <property type="match status" value="1"/>
</dbReference>
<dbReference type="Pfam" id="PF13489">
    <property type="entry name" value="Methyltransf_23"/>
    <property type="match status" value="1"/>
</dbReference>
<dbReference type="Gene3D" id="3.40.50.150">
    <property type="entry name" value="Vaccinia Virus protein VP39"/>
    <property type="match status" value="1"/>
</dbReference>
<accession>A0A6N7EEZ3</accession>
<dbReference type="RefSeq" id="WP_152196637.1">
    <property type="nucleotide sequence ID" value="NZ_VUKD01000007.1"/>
</dbReference>
<keyword evidence="3" id="KW-1185">Reference proteome</keyword>
<keyword evidence="2" id="KW-0489">Methyltransferase</keyword>
<organism evidence="2 3">
    <name type="scientific">Georgenia subflava</name>
    <dbReference type="NCBI Taxonomy" id="1622177"/>
    <lineage>
        <taxon>Bacteria</taxon>
        <taxon>Bacillati</taxon>
        <taxon>Actinomycetota</taxon>
        <taxon>Actinomycetes</taxon>
        <taxon>Micrococcales</taxon>
        <taxon>Bogoriellaceae</taxon>
        <taxon>Georgenia</taxon>
    </lineage>
</organism>
<protein>
    <submittedName>
        <fullName evidence="2">Methyltransferase domain-containing protein</fullName>
    </submittedName>
</protein>
<dbReference type="EMBL" id="WHPC01000014">
    <property type="protein sequence ID" value="MPV36590.1"/>
    <property type="molecule type" value="Genomic_DNA"/>
</dbReference>
<dbReference type="SUPFAM" id="SSF53335">
    <property type="entry name" value="S-adenosyl-L-methionine-dependent methyltransferases"/>
    <property type="match status" value="1"/>
</dbReference>
<keyword evidence="2" id="KW-0808">Transferase</keyword>
<dbReference type="Pfam" id="PF08484">
    <property type="entry name" value="Methyltransf_14"/>
    <property type="match status" value="1"/>
</dbReference>
<dbReference type="OrthoDB" id="7537532at2"/>
<sequence>MTGPSTSCPACATPAVEPFYRRSGIPVNSCLLVTDRDSALGFPTGDLALVLCPGCGFVWNQLFDPALTSYSPDYEETQGFSARFQQFITELATDWLQRYDLVGRRVAEIGCGKGEFLVEMVRAGAASGVGIDPGVHPERVPEDVRDRTEWIAGFFPEDLPDLDADAVVCRHTLEHIAPVGEWMRQVRAAIGERTDTIVLFELPDTRRVLDEGAFWDVYYEHCSYFTAGSLARLFRATGFEVVGLSRAYDDQYLLIEARPATVPVPGEPFDIEDDQAELAASTARFAAAHAEMLDHWRSRSREVAAAGGRSVIWGSGSKGVAFLSALGADGALVDAAVDINPYKHDRYMAGTGHLIVPPATLKEIRPELVVAMNETYLGEIGRDLSALGVDAQLEAL</sequence>
<dbReference type="AlphaFoldDB" id="A0A6N7EEZ3"/>
<name>A0A6N7EEZ3_9MICO</name>
<dbReference type="GO" id="GO:0032259">
    <property type="term" value="P:methylation"/>
    <property type="evidence" value="ECO:0007669"/>
    <property type="project" value="UniProtKB-KW"/>
</dbReference>